<gene>
    <name evidence="19" type="ORF">RGQ29_029088</name>
</gene>
<evidence type="ECO:0000256" key="2">
    <source>
        <dbReference type="ARBA" id="ARBA00012513"/>
    </source>
</evidence>
<keyword evidence="4" id="KW-0723">Serine/threonine-protein kinase</keyword>
<dbReference type="Gene3D" id="1.10.510.10">
    <property type="entry name" value="Transferase(Phosphotransferase) domain 1"/>
    <property type="match status" value="1"/>
</dbReference>
<dbReference type="InterPro" id="IPR011009">
    <property type="entry name" value="Kinase-like_dom_sf"/>
</dbReference>
<keyword evidence="13" id="KW-1133">Transmembrane helix</keyword>
<organism evidence="19 20">
    <name type="scientific">Quercus rubra</name>
    <name type="common">Northern red oak</name>
    <name type="synonym">Quercus borealis</name>
    <dbReference type="NCBI Taxonomy" id="3512"/>
    <lineage>
        <taxon>Eukaryota</taxon>
        <taxon>Viridiplantae</taxon>
        <taxon>Streptophyta</taxon>
        <taxon>Embryophyta</taxon>
        <taxon>Tracheophyta</taxon>
        <taxon>Spermatophyta</taxon>
        <taxon>Magnoliopsida</taxon>
        <taxon>eudicotyledons</taxon>
        <taxon>Gunneridae</taxon>
        <taxon>Pentapetalae</taxon>
        <taxon>rosids</taxon>
        <taxon>fabids</taxon>
        <taxon>Fagales</taxon>
        <taxon>Fagaceae</taxon>
        <taxon>Quercus</taxon>
    </lineage>
</organism>
<evidence type="ECO:0000256" key="1">
    <source>
        <dbReference type="ARBA" id="ARBA00004162"/>
    </source>
</evidence>
<keyword evidence="14" id="KW-0472">Membrane</keyword>
<keyword evidence="12 16" id="KW-0067">ATP-binding</keyword>
<dbReference type="Proteomes" id="UP001324115">
    <property type="component" value="Unassembled WGS sequence"/>
</dbReference>
<dbReference type="GO" id="GO:0004674">
    <property type="term" value="F:protein serine/threonine kinase activity"/>
    <property type="evidence" value="ECO:0007669"/>
    <property type="project" value="UniProtKB-KW"/>
</dbReference>
<comment type="subcellular location">
    <subcellularLocation>
        <location evidence="1">Cell membrane</location>
        <topology evidence="1">Single-pass membrane protein</topology>
    </subcellularLocation>
</comment>
<dbReference type="GO" id="GO:0005524">
    <property type="term" value="F:ATP binding"/>
    <property type="evidence" value="ECO:0007669"/>
    <property type="project" value="UniProtKB-UniRule"/>
</dbReference>
<evidence type="ECO:0000256" key="3">
    <source>
        <dbReference type="ARBA" id="ARBA00022475"/>
    </source>
</evidence>
<dbReference type="InterPro" id="IPR013210">
    <property type="entry name" value="LRR_N_plant-typ"/>
</dbReference>
<keyword evidence="20" id="KW-1185">Reference proteome</keyword>
<dbReference type="InterPro" id="IPR001611">
    <property type="entry name" value="Leu-rich_rpt"/>
</dbReference>
<dbReference type="Pfam" id="PF13855">
    <property type="entry name" value="LRR_8"/>
    <property type="match status" value="1"/>
</dbReference>
<evidence type="ECO:0000313" key="20">
    <source>
        <dbReference type="Proteomes" id="UP001324115"/>
    </source>
</evidence>
<evidence type="ECO:0000256" key="16">
    <source>
        <dbReference type="PROSITE-ProRule" id="PRU10141"/>
    </source>
</evidence>
<protein>
    <recommendedName>
        <fullName evidence="2">non-specific serine/threonine protein kinase</fullName>
        <ecNumber evidence="2">2.7.11.1</ecNumber>
    </recommendedName>
</protein>
<dbReference type="InterPro" id="IPR001245">
    <property type="entry name" value="Ser-Thr/Tyr_kinase_cat_dom"/>
</dbReference>
<dbReference type="PANTHER" id="PTHR45974:SF283">
    <property type="entry name" value="LEUCINE-RICH REPEAT PROTEIN KINASE FAMILY PROTEIN"/>
    <property type="match status" value="1"/>
</dbReference>
<dbReference type="FunFam" id="3.80.10.10:FF:000095">
    <property type="entry name" value="LRR receptor-like serine/threonine-protein kinase GSO1"/>
    <property type="match status" value="1"/>
</dbReference>
<keyword evidence="9" id="KW-0677">Repeat</keyword>
<feature type="domain" description="Protein kinase" evidence="18">
    <location>
        <begin position="667"/>
        <end position="996"/>
    </location>
</feature>
<evidence type="ECO:0000256" key="7">
    <source>
        <dbReference type="ARBA" id="ARBA00022692"/>
    </source>
</evidence>
<dbReference type="InterPro" id="IPR003591">
    <property type="entry name" value="Leu-rich_rpt_typical-subtyp"/>
</dbReference>
<evidence type="ECO:0000256" key="11">
    <source>
        <dbReference type="ARBA" id="ARBA00022777"/>
    </source>
</evidence>
<evidence type="ECO:0000256" key="13">
    <source>
        <dbReference type="ARBA" id="ARBA00022989"/>
    </source>
</evidence>
<dbReference type="AlphaFoldDB" id="A0AAN7IFV5"/>
<evidence type="ECO:0000259" key="18">
    <source>
        <dbReference type="PROSITE" id="PS50011"/>
    </source>
</evidence>
<dbReference type="GO" id="GO:0005886">
    <property type="term" value="C:plasma membrane"/>
    <property type="evidence" value="ECO:0007669"/>
    <property type="project" value="UniProtKB-SubCell"/>
</dbReference>
<evidence type="ECO:0000256" key="10">
    <source>
        <dbReference type="ARBA" id="ARBA00022741"/>
    </source>
</evidence>
<dbReference type="SMART" id="SM00369">
    <property type="entry name" value="LRR_TYP"/>
    <property type="match status" value="8"/>
</dbReference>
<dbReference type="Pfam" id="PF00560">
    <property type="entry name" value="LRR_1"/>
    <property type="match status" value="7"/>
</dbReference>
<evidence type="ECO:0000256" key="4">
    <source>
        <dbReference type="ARBA" id="ARBA00022527"/>
    </source>
</evidence>
<evidence type="ECO:0000256" key="14">
    <source>
        <dbReference type="ARBA" id="ARBA00023136"/>
    </source>
</evidence>
<dbReference type="FunFam" id="3.30.200.20:FF:000432">
    <property type="entry name" value="LRR receptor-like serine/threonine-protein kinase EFR"/>
    <property type="match status" value="1"/>
</dbReference>
<keyword evidence="6" id="KW-0808">Transferase</keyword>
<dbReference type="SUPFAM" id="SSF52058">
    <property type="entry name" value="L domain-like"/>
    <property type="match status" value="2"/>
</dbReference>
<sequence length="1000" mass="111167">MKLHQTNLYALWPMHLHFILLFSINLLQPIITANAPTNETDRLALIEFKESITHDPYMMLSSWNDSMHFCNWFGITCGRRHQRVTVLDLQGSKLQGSISPHISNLTFLRIIYLQNNSFYGKIPHEVGHLFRLQELYLNNNTLEGDVPSILSNCSNARIINFNWNELNGKIPAELGSLKKLELLRLGENNLIGRIPPSFGNLTSIRIFSLAYNKLVGNIPYRIGHLKRLAFFTITANKISGTIPSSFYNISSLQTISFAFNLLKDTLPANIGLTLPNIKTLFFGLNEFYGPIPISLCNASQLQTLDLVTNNFMGLVPTNLGNLPDLRKLNLGENYLGKSLDFLKSLINCSRLHTLVLTTNQFGGVLPIHVGNLSTQLTQFYFGDNEISGAIPVTLGNLVNLIGLSMEENLFTGLIPTIFEKFQKIQALVLNENRLLGEIPTSIGNLTQLFLLDLHENRLEGSIPPSIGNCQNLQYLDISQNNLRGFIPQQLFGLSSLSELLNLSHNSFTGKLPFEVCNLKNINQLDISENNLSGEIPSSIGNCLSLEYLSLQGNSFEGSLPSSMAFLKTLKFLDVSRNNLLGSIPKGLEKLPSLKELNLSFNDIKGELLTEGVFKNASAISMIGNTKLCGGVPQLLLPPCPVEVIKPTKSLSFKLKIAFIVVVATNGFSPSNLVGTGSFGSVYKGVLHPEERLVAIKVLNLQRKGASKSFMAKCNVLRNIRHRNLVKILTCCLSMDYSGNQFKALVFEFLTNGSLDTWLHLKIDREDQSRVLSLLQRLNIAIDVSCALDYLHNHSVQPIIHSDLEPSNILLDNDMVTHVSDFGLARLVSTVTDSSQKQISTIGIKGSIGYVALEYGMGGEVSIEGDMYSFGVFLIEMFLGKRPTDKMFKDDLNLHNFVKMALPKRLVQIVDPTLLIREVEEILAVAVAAREYNNENEIEADEVNQGNVNHCQVEANVYKCLVLVLEIGLACSVKSPKERMNMDEVSKELHSIKNAFLGSRI</sequence>
<dbReference type="Gene3D" id="3.30.200.20">
    <property type="entry name" value="Phosphorylase Kinase, domain 1"/>
    <property type="match status" value="1"/>
</dbReference>
<evidence type="ECO:0000313" key="19">
    <source>
        <dbReference type="EMBL" id="KAK4579274.1"/>
    </source>
</evidence>
<dbReference type="EC" id="2.7.11.1" evidence="2"/>
<evidence type="ECO:0000256" key="5">
    <source>
        <dbReference type="ARBA" id="ARBA00022614"/>
    </source>
</evidence>
<evidence type="ECO:0000256" key="15">
    <source>
        <dbReference type="ARBA" id="ARBA00023180"/>
    </source>
</evidence>
<keyword evidence="11" id="KW-0418">Kinase</keyword>
<feature type="binding site" evidence="16">
    <location>
        <position position="696"/>
    </location>
    <ligand>
        <name>ATP</name>
        <dbReference type="ChEBI" id="CHEBI:30616"/>
    </ligand>
</feature>
<feature type="signal peptide" evidence="17">
    <location>
        <begin position="1"/>
        <end position="32"/>
    </location>
</feature>
<evidence type="ECO:0000256" key="12">
    <source>
        <dbReference type="ARBA" id="ARBA00022840"/>
    </source>
</evidence>
<keyword evidence="5" id="KW-0433">Leucine-rich repeat</keyword>
<dbReference type="PROSITE" id="PS50011">
    <property type="entry name" value="PROTEIN_KINASE_DOM"/>
    <property type="match status" value="1"/>
</dbReference>
<dbReference type="InterPro" id="IPR032675">
    <property type="entry name" value="LRR_dom_sf"/>
</dbReference>
<dbReference type="EMBL" id="JAXUIC010000008">
    <property type="protein sequence ID" value="KAK4579274.1"/>
    <property type="molecule type" value="Genomic_DNA"/>
</dbReference>
<name>A0AAN7IFV5_QUERU</name>
<keyword evidence="3" id="KW-1003">Cell membrane</keyword>
<dbReference type="PANTHER" id="PTHR45974">
    <property type="entry name" value="RECEPTOR-LIKE PROTEIN 55"/>
    <property type="match status" value="1"/>
</dbReference>
<proteinExistence type="predicted"/>
<dbReference type="Gene3D" id="3.80.10.10">
    <property type="entry name" value="Ribonuclease Inhibitor"/>
    <property type="match status" value="4"/>
</dbReference>
<keyword evidence="8 17" id="KW-0732">Signal</keyword>
<dbReference type="InterPro" id="IPR000719">
    <property type="entry name" value="Prot_kinase_dom"/>
</dbReference>
<comment type="caution">
    <text evidence="19">The sequence shown here is derived from an EMBL/GenBank/DDBJ whole genome shotgun (WGS) entry which is preliminary data.</text>
</comment>
<accession>A0AAN7IFV5</accession>
<keyword evidence="7" id="KW-0812">Transmembrane</keyword>
<evidence type="ECO:0000256" key="17">
    <source>
        <dbReference type="SAM" id="SignalP"/>
    </source>
</evidence>
<keyword evidence="15" id="KW-0325">Glycoprotein</keyword>
<dbReference type="FunFam" id="3.80.10.10:FF:000288">
    <property type="entry name" value="LRR receptor-like serine/threonine-protein kinase EFR"/>
    <property type="match status" value="1"/>
</dbReference>
<evidence type="ECO:0000256" key="9">
    <source>
        <dbReference type="ARBA" id="ARBA00022737"/>
    </source>
</evidence>
<keyword evidence="10 16" id="KW-0547">Nucleotide-binding</keyword>
<feature type="chain" id="PRO_5042848895" description="non-specific serine/threonine protein kinase" evidence="17">
    <location>
        <begin position="33"/>
        <end position="1000"/>
    </location>
</feature>
<dbReference type="PROSITE" id="PS00107">
    <property type="entry name" value="PROTEIN_KINASE_ATP"/>
    <property type="match status" value="1"/>
</dbReference>
<dbReference type="InterPro" id="IPR017441">
    <property type="entry name" value="Protein_kinase_ATP_BS"/>
</dbReference>
<evidence type="ECO:0000256" key="8">
    <source>
        <dbReference type="ARBA" id="ARBA00022729"/>
    </source>
</evidence>
<dbReference type="SUPFAM" id="SSF56112">
    <property type="entry name" value="Protein kinase-like (PK-like)"/>
    <property type="match status" value="1"/>
</dbReference>
<dbReference type="Pfam" id="PF07714">
    <property type="entry name" value="PK_Tyr_Ser-Thr"/>
    <property type="match status" value="1"/>
</dbReference>
<reference evidence="19 20" key="1">
    <citation type="journal article" date="2023" name="G3 (Bethesda)">
        <title>A haplotype-resolved chromosome-scale genome for Quercus rubra L. provides insights into the genetics of adaptive traits for red oak species.</title>
        <authorList>
            <person name="Kapoor B."/>
            <person name="Jenkins J."/>
            <person name="Schmutz J."/>
            <person name="Zhebentyayeva T."/>
            <person name="Kuelheim C."/>
            <person name="Coggeshall M."/>
            <person name="Heim C."/>
            <person name="Lasky J.R."/>
            <person name="Leites L."/>
            <person name="Islam-Faridi N."/>
            <person name="Romero-Severson J."/>
            <person name="DeLeo V.L."/>
            <person name="Lucas S.M."/>
            <person name="Lazic D."/>
            <person name="Gailing O."/>
            <person name="Carlson J."/>
            <person name="Staton M."/>
        </authorList>
    </citation>
    <scope>NUCLEOTIDE SEQUENCE [LARGE SCALE GENOMIC DNA]</scope>
    <source>
        <strain evidence="19">Pseudo-F2</strain>
    </source>
</reference>
<dbReference type="Pfam" id="PF08263">
    <property type="entry name" value="LRRNT_2"/>
    <property type="match status" value="1"/>
</dbReference>
<evidence type="ECO:0000256" key="6">
    <source>
        <dbReference type="ARBA" id="ARBA00022679"/>
    </source>
</evidence>